<organism evidence="2 3">
    <name type="scientific">Rhizobium binae</name>
    <dbReference type="NCBI Taxonomy" id="1138190"/>
    <lineage>
        <taxon>Bacteria</taxon>
        <taxon>Pseudomonadati</taxon>
        <taxon>Pseudomonadota</taxon>
        <taxon>Alphaproteobacteria</taxon>
        <taxon>Hyphomicrobiales</taxon>
        <taxon>Rhizobiaceae</taxon>
        <taxon>Rhizobium/Agrobacterium group</taxon>
        <taxon>Rhizobium</taxon>
    </lineage>
</organism>
<dbReference type="Gene3D" id="2.60.40.1880">
    <property type="entry name" value="Invasion associated locus B (IalB) protein"/>
    <property type="match status" value="1"/>
</dbReference>
<accession>A0ABV2MN68</accession>
<evidence type="ECO:0000256" key="1">
    <source>
        <dbReference type="SAM" id="SignalP"/>
    </source>
</evidence>
<keyword evidence="3" id="KW-1185">Reference proteome</keyword>
<dbReference type="GeneID" id="91150937"/>
<dbReference type="InterPro" id="IPR010642">
    <property type="entry name" value="Invasion_prot_B"/>
</dbReference>
<dbReference type="RefSeq" id="WP_168298087.1">
    <property type="nucleotide sequence ID" value="NZ_CP071605.1"/>
</dbReference>
<protein>
    <submittedName>
        <fullName evidence="2">Invasion protein IalB</fullName>
    </submittedName>
</protein>
<dbReference type="Pfam" id="PF06776">
    <property type="entry name" value="IalB"/>
    <property type="match status" value="1"/>
</dbReference>
<gene>
    <name evidence="2" type="ORF">ABID08_004990</name>
</gene>
<sequence>MKITVSSFAILALSASASFAQPSLVKQSDHWKVFSYPSSGKNVCYTLTVPTQSEPTNVDHGSNYFIVAPATGGRVEYEPQARFGYPLKSGTRVQLQIGDKTFWLFTKDDSAWMQNEGREPELVDAMRAGAEMVVKATSHRGTATSYSFSLDGFTAALKAVDTCGSR</sequence>
<feature type="signal peptide" evidence="1">
    <location>
        <begin position="1"/>
        <end position="20"/>
    </location>
</feature>
<dbReference type="EMBL" id="JBEPMY010000019">
    <property type="protein sequence ID" value="MET3757609.1"/>
    <property type="molecule type" value="Genomic_DNA"/>
</dbReference>
<reference evidence="2 3" key="1">
    <citation type="submission" date="2024-06" db="EMBL/GenBank/DDBJ databases">
        <title>Genomic Encyclopedia of Type Strains, Phase IV (KMG-IV): sequencing the most valuable type-strain genomes for metagenomic binning, comparative biology and taxonomic classification.</title>
        <authorList>
            <person name="Goeker M."/>
        </authorList>
    </citation>
    <scope>NUCLEOTIDE SEQUENCE [LARGE SCALE GENOMIC DNA]</scope>
    <source>
        <strain evidence="2 3">DSM 29288</strain>
    </source>
</reference>
<evidence type="ECO:0000313" key="2">
    <source>
        <dbReference type="EMBL" id="MET3757609.1"/>
    </source>
</evidence>
<dbReference type="Proteomes" id="UP001549077">
    <property type="component" value="Unassembled WGS sequence"/>
</dbReference>
<dbReference type="InterPro" id="IPR038696">
    <property type="entry name" value="IalB_sf"/>
</dbReference>
<feature type="chain" id="PRO_5045650418" evidence="1">
    <location>
        <begin position="21"/>
        <end position="166"/>
    </location>
</feature>
<proteinExistence type="predicted"/>
<name>A0ABV2MN68_9HYPH</name>
<comment type="caution">
    <text evidence="2">The sequence shown here is derived from an EMBL/GenBank/DDBJ whole genome shotgun (WGS) entry which is preliminary data.</text>
</comment>
<keyword evidence="1" id="KW-0732">Signal</keyword>
<evidence type="ECO:0000313" key="3">
    <source>
        <dbReference type="Proteomes" id="UP001549077"/>
    </source>
</evidence>